<protein>
    <submittedName>
        <fullName evidence="2">Uncharacterized protein</fullName>
    </submittedName>
</protein>
<organism evidence="2 3">
    <name type="scientific">Streptomyces cyaneogriseus subsp. noncyanogenus</name>
    <dbReference type="NCBI Taxonomy" id="477245"/>
    <lineage>
        <taxon>Bacteria</taxon>
        <taxon>Bacillati</taxon>
        <taxon>Actinomycetota</taxon>
        <taxon>Actinomycetes</taxon>
        <taxon>Kitasatosporales</taxon>
        <taxon>Streptomycetaceae</taxon>
        <taxon>Streptomyces</taxon>
    </lineage>
</organism>
<dbReference type="SUPFAM" id="SSF55920">
    <property type="entry name" value="Creatinase/aminopeptidase"/>
    <property type="match status" value="1"/>
</dbReference>
<reference evidence="2 3" key="1">
    <citation type="submission" date="2015-02" db="EMBL/GenBank/DDBJ databases">
        <title>Genome sequence of thermotolerant Streptomyces cyaneogriseus subsp. Noncyanogenus NMWT1, the producer of nematocidal antibiotics nemadectin.</title>
        <authorList>
            <person name="Wang H."/>
            <person name="Li C."/>
            <person name="Xiang W."/>
            <person name="Wang X."/>
        </authorList>
    </citation>
    <scope>NUCLEOTIDE SEQUENCE [LARGE SCALE GENOMIC DNA]</scope>
    <source>
        <strain evidence="2 3">NMWT 1</strain>
    </source>
</reference>
<feature type="region of interest" description="Disordered" evidence="1">
    <location>
        <begin position="1"/>
        <end position="50"/>
    </location>
</feature>
<name>A0A0C5G3P8_9ACTN</name>
<gene>
    <name evidence="2" type="ORF">TU94_27125</name>
</gene>
<dbReference type="HOGENOM" id="CLU_2703135_0_0_11"/>
<dbReference type="EMBL" id="CP010849">
    <property type="protein sequence ID" value="AJP04583.1"/>
    <property type="molecule type" value="Genomic_DNA"/>
</dbReference>
<dbReference type="InterPro" id="IPR036005">
    <property type="entry name" value="Creatinase/aminopeptidase-like"/>
</dbReference>
<evidence type="ECO:0000313" key="3">
    <source>
        <dbReference type="Proteomes" id="UP000032234"/>
    </source>
</evidence>
<proteinExistence type="predicted"/>
<dbReference type="OrthoDB" id="9802055at2"/>
<dbReference type="Gene3D" id="3.90.230.10">
    <property type="entry name" value="Creatinase/methionine aminopeptidase superfamily"/>
    <property type="match status" value="1"/>
</dbReference>
<dbReference type="Proteomes" id="UP000032234">
    <property type="component" value="Chromosome"/>
</dbReference>
<dbReference type="KEGG" id="scw:TU94_27125"/>
<accession>A0A0C5G3P8</accession>
<dbReference type="AlphaFoldDB" id="A0A0C5G3P8"/>
<keyword evidence="3" id="KW-1185">Reference proteome</keyword>
<sequence>MPDEGRPGRGLPLRPGMVPAIEPVPIGGGGGGSRAAPDGCTPRTDDGSRAAHTEYTVAITEDGPRVLTAREEG</sequence>
<evidence type="ECO:0000256" key="1">
    <source>
        <dbReference type="SAM" id="MobiDB-lite"/>
    </source>
</evidence>
<evidence type="ECO:0000313" key="2">
    <source>
        <dbReference type="EMBL" id="AJP04583.1"/>
    </source>
</evidence>
<dbReference type="PATRIC" id="fig|477245.3.peg.5746"/>
<dbReference type="STRING" id="477245.TU94_27125"/>